<dbReference type="PANTHER" id="PTHR11070:SF2">
    <property type="entry name" value="ATP-DEPENDENT DNA HELICASE SRS2"/>
    <property type="match status" value="1"/>
</dbReference>
<evidence type="ECO:0000313" key="15">
    <source>
        <dbReference type="Proteomes" id="UP001058364"/>
    </source>
</evidence>
<evidence type="ECO:0000256" key="1">
    <source>
        <dbReference type="ARBA" id="ARBA00009922"/>
    </source>
</evidence>
<dbReference type="InterPro" id="IPR027417">
    <property type="entry name" value="P-loop_NTPase"/>
</dbReference>
<keyword evidence="4 11" id="KW-0347">Helicase</keyword>
<dbReference type="PROSITE" id="PS51198">
    <property type="entry name" value="UVRD_HELICASE_ATP_BIND"/>
    <property type="match status" value="1"/>
</dbReference>
<keyword evidence="5 11" id="KW-0067">ATP-binding</keyword>
<organism evidence="14 15">
    <name type="scientific">Mesomycoplasma molare</name>
    <dbReference type="NCBI Taxonomy" id="171288"/>
    <lineage>
        <taxon>Bacteria</taxon>
        <taxon>Bacillati</taxon>
        <taxon>Mycoplasmatota</taxon>
        <taxon>Mycoplasmoidales</taxon>
        <taxon>Metamycoplasmataceae</taxon>
        <taxon>Mesomycoplasma</taxon>
    </lineage>
</organism>
<evidence type="ECO:0000259" key="12">
    <source>
        <dbReference type="PROSITE" id="PS51198"/>
    </source>
</evidence>
<dbReference type="Pfam" id="PF00580">
    <property type="entry name" value="UvrD-helicase"/>
    <property type="match status" value="1"/>
</dbReference>
<comment type="catalytic activity">
    <reaction evidence="10">
        <text>ATP + H2O = ADP + phosphate + H(+)</text>
        <dbReference type="Rhea" id="RHEA:13065"/>
        <dbReference type="ChEBI" id="CHEBI:15377"/>
        <dbReference type="ChEBI" id="CHEBI:15378"/>
        <dbReference type="ChEBI" id="CHEBI:30616"/>
        <dbReference type="ChEBI" id="CHEBI:43474"/>
        <dbReference type="ChEBI" id="CHEBI:456216"/>
        <dbReference type="EC" id="5.6.2.4"/>
    </reaction>
</comment>
<keyword evidence="7" id="KW-0413">Isomerase</keyword>
<evidence type="ECO:0000256" key="7">
    <source>
        <dbReference type="ARBA" id="ARBA00023235"/>
    </source>
</evidence>
<dbReference type="PANTHER" id="PTHR11070">
    <property type="entry name" value="UVRD / RECB / PCRA DNA HELICASE FAMILY MEMBER"/>
    <property type="match status" value="1"/>
</dbReference>
<dbReference type="CDD" id="cd18807">
    <property type="entry name" value="SF1_C_UvrD"/>
    <property type="match status" value="1"/>
</dbReference>
<dbReference type="InterPro" id="IPR014017">
    <property type="entry name" value="DNA_helicase_UvrD-like_C"/>
</dbReference>
<keyword evidence="3 11" id="KW-0378">Hydrolase</keyword>
<evidence type="ECO:0000256" key="5">
    <source>
        <dbReference type="ARBA" id="ARBA00022840"/>
    </source>
</evidence>
<gene>
    <name evidence="14" type="ORF">NX772_03395</name>
</gene>
<proteinExistence type="inferred from homology"/>
<dbReference type="Gene3D" id="3.40.50.300">
    <property type="entry name" value="P-loop containing nucleotide triphosphate hydrolases"/>
    <property type="match status" value="2"/>
</dbReference>
<dbReference type="RefSeq" id="WP_084477560.1">
    <property type="nucleotide sequence ID" value="NZ_CP103423.1"/>
</dbReference>
<comment type="catalytic activity">
    <reaction evidence="8">
        <text>Couples ATP hydrolysis with the unwinding of duplex DNA by translocating in the 3'-5' direction.</text>
        <dbReference type="EC" id="5.6.2.4"/>
    </reaction>
</comment>
<evidence type="ECO:0000256" key="6">
    <source>
        <dbReference type="ARBA" id="ARBA00023125"/>
    </source>
</evidence>
<dbReference type="Gene3D" id="1.10.486.10">
    <property type="entry name" value="PCRA, domain 4"/>
    <property type="match status" value="1"/>
</dbReference>
<evidence type="ECO:0000313" key="14">
    <source>
        <dbReference type="EMBL" id="UWD34107.1"/>
    </source>
</evidence>
<feature type="domain" description="UvrD-like helicase C-terminal" evidence="13">
    <location>
        <begin position="292"/>
        <end position="576"/>
    </location>
</feature>
<protein>
    <recommendedName>
        <fullName evidence="9">DNA 3'-5' helicase</fullName>
        <ecNumber evidence="9">5.6.2.4</ecNumber>
    </recommendedName>
</protein>
<keyword evidence="2 11" id="KW-0547">Nucleotide-binding</keyword>
<evidence type="ECO:0000256" key="3">
    <source>
        <dbReference type="ARBA" id="ARBA00022801"/>
    </source>
</evidence>
<dbReference type="Proteomes" id="UP001058364">
    <property type="component" value="Chromosome"/>
</dbReference>
<dbReference type="InterPro" id="IPR000212">
    <property type="entry name" value="DNA_helicase_UvrD/REP"/>
</dbReference>
<dbReference type="CDD" id="cd17932">
    <property type="entry name" value="DEXQc_UvrD"/>
    <property type="match status" value="1"/>
</dbReference>
<dbReference type="EMBL" id="CP103423">
    <property type="protein sequence ID" value="UWD34107.1"/>
    <property type="molecule type" value="Genomic_DNA"/>
</dbReference>
<dbReference type="InterPro" id="IPR013986">
    <property type="entry name" value="DExx_box_DNA_helicase_dom_sf"/>
</dbReference>
<dbReference type="Pfam" id="PF13361">
    <property type="entry name" value="UvrD_C"/>
    <property type="match status" value="1"/>
</dbReference>
<dbReference type="PROSITE" id="PS51217">
    <property type="entry name" value="UVRD_HELICASE_CTER"/>
    <property type="match status" value="1"/>
</dbReference>
<evidence type="ECO:0000256" key="8">
    <source>
        <dbReference type="ARBA" id="ARBA00034617"/>
    </source>
</evidence>
<keyword evidence="6" id="KW-0238">DNA-binding</keyword>
<evidence type="ECO:0000256" key="9">
    <source>
        <dbReference type="ARBA" id="ARBA00034808"/>
    </source>
</evidence>
<evidence type="ECO:0000259" key="13">
    <source>
        <dbReference type="PROSITE" id="PS51217"/>
    </source>
</evidence>
<dbReference type="Gene3D" id="1.10.10.160">
    <property type="match status" value="1"/>
</dbReference>
<evidence type="ECO:0000256" key="4">
    <source>
        <dbReference type="ARBA" id="ARBA00022806"/>
    </source>
</evidence>
<reference evidence="14" key="1">
    <citation type="submission" date="2022-08" db="EMBL/GenBank/DDBJ databases">
        <title>Complete genome sequence of Mycoplasma molare type strain H 542.</title>
        <authorList>
            <person name="Spergser J."/>
        </authorList>
    </citation>
    <scope>NUCLEOTIDE SEQUENCE</scope>
    <source>
        <strain evidence="14">H 542</strain>
    </source>
</reference>
<feature type="binding site" evidence="11">
    <location>
        <begin position="32"/>
        <end position="39"/>
    </location>
    <ligand>
        <name>ATP</name>
        <dbReference type="ChEBI" id="CHEBI:30616"/>
    </ligand>
</feature>
<name>A0ABY5TTW7_9BACT</name>
<evidence type="ECO:0000256" key="11">
    <source>
        <dbReference type="PROSITE-ProRule" id="PRU00560"/>
    </source>
</evidence>
<sequence length="730" mass="84354">MLNEINEKILNGLNPKQKAAVIYNEGHLRIIAGAGSGKTSVLTKKIAYLIENNLANPEKILAVTFTNKATNEMKERIFNLVEWKSEKTMISTFHSLCNFFLRREIKNIKGYHSNFDILDSGDQKNILENIYRTLKITNRDVSYSTALEQISKWKNLEMLPSDIDRDKLETDDEILLEIYELYYQELSNLKALDFDDLMIFTLKILKENIEIRKKWSDKFSHILVDEFQDTSDLQFDIIKYLLSEKTILTVVGDPDQTIYTWRGAKVDLILNFDKTLNGVQTITLDQNYRSTNLILNAANSLIKNNKNRLEKNLFTENISSEEITFHHSFNVDVEARWVAEEINELKRKKVQLKNIAILYRSGFYSRAFEDALIKENIPYQLLGGVKFFEKRVVKDLISYLKVVNDGSTIGFHRIINVPSRKIGPSAIQKIVDFSLEKKMNIFDSLIDYFTNRKEKSLDDNFIDLPLNHSLQKELVDFLNIINLSKKLLKNGKSIAFVLETIVEKVKYISSIKNPLDKQEAQNNLNSLLQGIKNWENKNPKLTLNDYLLEISLLTDNEESSFESNAITMMTIHSSKGLEFSNVFLVGMAEGISPSKKSLKDKEAIEEERRLIYVAITRAKERLFISDSGGNYFENQLQSQTSRFVSEMGIKSEILQNFRKRNTDGKLNYRKEEKNINWLPGDIVNHIVFGEGVVLELQNDTVVIKFKNLTEKDSIKKVLKNHKSLERIVTN</sequence>
<feature type="domain" description="UvrD-like helicase ATP-binding" evidence="12">
    <location>
        <begin position="11"/>
        <end position="291"/>
    </location>
</feature>
<accession>A0ABY5TTW7</accession>
<evidence type="ECO:0000256" key="2">
    <source>
        <dbReference type="ARBA" id="ARBA00022741"/>
    </source>
</evidence>
<comment type="similarity">
    <text evidence="1">Belongs to the helicase family. UvrD subfamily.</text>
</comment>
<dbReference type="InterPro" id="IPR014016">
    <property type="entry name" value="UvrD-like_ATP-bd"/>
</dbReference>
<keyword evidence="15" id="KW-1185">Reference proteome</keyword>
<dbReference type="EC" id="5.6.2.4" evidence="9"/>
<dbReference type="SUPFAM" id="SSF52540">
    <property type="entry name" value="P-loop containing nucleoside triphosphate hydrolases"/>
    <property type="match status" value="1"/>
</dbReference>
<evidence type="ECO:0000256" key="10">
    <source>
        <dbReference type="ARBA" id="ARBA00048988"/>
    </source>
</evidence>